<evidence type="ECO:0000313" key="11">
    <source>
        <dbReference type="Proteomes" id="UP000030645"/>
    </source>
</evidence>
<evidence type="ECO:0000256" key="6">
    <source>
        <dbReference type="ARBA" id="ARBA00023129"/>
    </source>
</evidence>
<sequence>MAKLAAFLAALLLVAHASAAFGSTITTVDTDVVDDRPSRRGSEQCRQQVQQRDLSHCSRYLREEQQQEQRGGRRGGYDEGADAEELNGQADFQRCCNELRMIRDERCRCEGLRMELQQEQERGFMRPREMSQIMQSARRLLNMCRVGPTECDFEMSTY</sequence>
<accession>W9SGB8</accession>
<dbReference type="InterPro" id="IPR016140">
    <property type="entry name" value="Bifunc_inhib/LTP/seed_store"/>
</dbReference>
<reference evidence="11" key="1">
    <citation type="submission" date="2013-01" db="EMBL/GenBank/DDBJ databases">
        <title>Draft Genome Sequence of a Mulberry Tree, Morus notabilis C.K. Schneid.</title>
        <authorList>
            <person name="He N."/>
            <person name="Zhao S."/>
        </authorList>
    </citation>
    <scope>NUCLEOTIDE SEQUENCE</scope>
</reference>
<dbReference type="GO" id="GO:0045735">
    <property type="term" value="F:nutrient reservoir activity"/>
    <property type="evidence" value="ECO:0007669"/>
    <property type="project" value="UniProtKB-KW"/>
</dbReference>
<dbReference type="SUPFAM" id="SSF47699">
    <property type="entry name" value="Bifunctional inhibitor/lipid-transfer protein/seed storage 2S albumin"/>
    <property type="match status" value="1"/>
</dbReference>
<keyword evidence="3" id="KW-0813">Transport</keyword>
<dbReference type="GO" id="GO:0008289">
    <property type="term" value="F:lipid binding"/>
    <property type="evidence" value="ECO:0007669"/>
    <property type="project" value="UniProtKB-KW"/>
</dbReference>
<evidence type="ECO:0000256" key="8">
    <source>
        <dbReference type="SAM" id="SignalP"/>
    </source>
</evidence>
<dbReference type="EMBL" id="KE345517">
    <property type="protein sequence ID" value="EXC05102.1"/>
    <property type="molecule type" value="Genomic_DNA"/>
</dbReference>
<feature type="compositionally biased region" description="Basic and acidic residues" evidence="7">
    <location>
        <begin position="62"/>
        <end position="77"/>
    </location>
</feature>
<dbReference type="SMART" id="SM00499">
    <property type="entry name" value="AAI"/>
    <property type="match status" value="1"/>
</dbReference>
<evidence type="ECO:0000256" key="3">
    <source>
        <dbReference type="ARBA" id="ARBA00022448"/>
    </source>
</evidence>
<gene>
    <name evidence="10" type="ORF">L484_011891</name>
</gene>
<dbReference type="InterPro" id="IPR036312">
    <property type="entry name" value="Bifun_inhib/LTP/seed_sf"/>
</dbReference>
<proteinExistence type="inferred from homology"/>
<feature type="region of interest" description="Disordered" evidence="7">
    <location>
        <begin position="62"/>
        <end position="83"/>
    </location>
</feature>
<comment type="function">
    <text evidence="1">Plant non-specific lipid-transfer proteins transfer phospholipids as well as galactolipids across membranes. May play a role in wax or cutin deposition in the cell walls of expanding epidermal cells and certain secretory tissues.</text>
</comment>
<dbReference type="Gene3D" id="1.10.110.10">
    <property type="entry name" value="Plant lipid-transfer and hydrophobic proteins"/>
    <property type="match status" value="1"/>
</dbReference>
<dbReference type="OrthoDB" id="1922883at2759"/>
<evidence type="ECO:0000256" key="1">
    <source>
        <dbReference type="ARBA" id="ARBA00003211"/>
    </source>
</evidence>
<evidence type="ECO:0000259" key="9">
    <source>
        <dbReference type="SMART" id="SM00499"/>
    </source>
</evidence>
<dbReference type="Pfam" id="PF00234">
    <property type="entry name" value="Tryp_alpha_amyl"/>
    <property type="match status" value="1"/>
</dbReference>
<keyword evidence="11" id="KW-1185">Reference proteome</keyword>
<keyword evidence="5" id="KW-0446">Lipid-binding</keyword>
<comment type="similarity">
    <text evidence="2">Belongs to the 2S seed storage albumins family.</text>
</comment>
<keyword evidence="8" id="KW-0732">Signal</keyword>
<evidence type="ECO:0000256" key="4">
    <source>
        <dbReference type="ARBA" id="ARBA00022761"/>
    </source>
</evidence>
<evidence type="ECO:0000256" key="5">
    <source>
        <dbReference type="ARBA" id="ARBA00023121"/>
    </source>
</evidence>
<evidence type="ECO:0000256" key="7">
    <source>
        <dbReference type="SAM" id="MobiDB-lite"/>
    </source>
</evidence>
<keyword evidence="4" id="KW-0758">Storage protein</keyword>
<feature type="domain" description="Bifunctional inhibitor/plant lipid transfer protein/seed storage helical" evidence="9">
    <location>
        <begin position="45"/>
        <end position="151"/>
    </location>
</feature>
<dbReference type="PANTHER" id="PTHR35496">
    <property type="entry name" value="2S SEED STORAGE PROTEIN 1-RELATED"/>
    <property type="match status" value="1"/>
</dbReference>
<organism evidence="10 11">
    <name type="scientific">Morus notabilis</name>
    <dbReference type="NCBI Taxonomy" id="981085"/>
    <lineage>
        <taxon>Eukaryota</taxon>
        <taxon>Viridiplantae</taxon>
        <taxon>Streptophyta</taxon>
        <taxon>Embryophyta</taxon>
        <taxon>Tracheophyta</taxon>
        <taxon>Spermatophyta</taxon>
        <taxon>Magnoliopsida</taxon>
        <taxon>eudicotyledons</taxon>
        <taxon>Gunneridae</taxon>
        <taxon>Pentapetalae</taxon>
        <taxon>rosids</taxon>
        <taxon>fabids</taxon>
        <taxon>Rosales</taxon>
        <taxon>Moraceae</taxon>
        <taxon>Moreae</taxon>
        <taxon>Morus</taxon>
    </lineage>
</organism>
<name>W9SGB8_9ROSA</name>
<dbReference type="InterPro" id="IPR000617">
    <property type="entry name" value="Napin/2SS/CON"/>
</dbReference>
<dbReference type="AlphaFoldDB" id="W9SGB8"/>
<dbReference type="KEGG" id="mnt:21395130"/>
<dbReference type="PANTHER" id="PTHR35496:SF4">
    <property type="entry name" value="2S SULFUR-RICH SEED STORAGE PROTEIN 2-LIKE"/>
    <property type="match status" value="1"/>
</dbReference>
<dbReference type="Proteomes" id="UP000030645">
    <property type="component" value="Unassembled WGS sequence"/>
</dbReference>
<feature type="chain" id="PRO_5004929443" description="Bifunctional inhibitor/plant lipid transfer protein/seed storage helical domain-containing protein" evidence="8">
    <location>
        <begin position="20"/>
        <end position="158"/>
    </location>
</feature>
<protein>
    <recommendedName>
        <fullName evidence="9">Bifunctional inhibitor/plant lipid transfer protein/seed storage helical domain-containing protein</fullName>
    </recommendedName>
</protein>
<evidence type="ECO:0000256" key="2">
    <source>
        <dbReference type="ARBA" id="ARBA00008262"/>
    </source>
</evidence>
<feature type="signal peptide" evidence="8">
    <location>
        <begin position="1"/>
        <end position="19"/>
    </location>
</feature>
<keyword evidence="6" id="KW-0708">Seed storage protein</keyword>
<dbReference type="eggNOG" id="ENOG502S7EV">
    <property type="taxonomic scope" value="Eukaryota"/>
</dbReference>
<evidence type="ECO:0000313" key="10">
    <source>
        <dbReference type="EMBL" id="EXC05102.1"/>
    </source>
</evidence>